<reference evidence="4 5" key="1">
    <citation type="journal article" date="2011" name="Stand. Genomic Sci.">
        <title>Complete genome sequence of the gliding, heparinolytic Pedobacter saltans type strain (113).</title>
        <authorList>
            <person name="Liolios K."/>
            <person name="Sikorski J."/>
            <person name="Lu M."/>
            <person name="Nolan M."/>
            <person name="Lapidus A."/>
            <person name="Lucas S."/>
            <person name="Hammon N."/>
            <person name="Deshpande S."/>
            <person name="Cheng J.F."/>
            <person name="Tapia R."/>
            <person name="Han C."/>
            <person name="Goodwin L."/>
            <person name="Pitluck S."/>
            <person name="Huntemann M."/>
            <person name="Ivanova N."/>
            <person name="Pagani I."/>
            <person name="Mavromatis K."/>
            <person name="Ovchinikova G."/>
            <person name="Pati A."/>
            <person name="Chen A."/>
            <person name="Palaniappan K."/>
            <person name="Land M."/>
            <person name="Hauser L."/>
            <person name="Brambilla E.M."/>
            <person name="Kotsyurbenko O."/>
            <person name="Rohde M."/>
            <person name="Tindall B.J."/>
            <person name="Abt B."/>
            <person name="Goker M."/>
            <person name="Detter J.C."/>
            <person name="Woyke T."/>
            <person name="Bristow J."/>
            <person name="Eisen J.A."/>
            <person name="Markowitz V."/>
            <person name="Hugenholtz P."/>
            <person name="Klenk H.P."/>
            <person name="Kyrpides N.C."/>
        </authorList>
    </citation>
    <scope>NUCLEOTIDE SEQUENCE [LARGE SCALE GENOMIC DNA]</scope>
    <source>
        <strain evidence="5">ATCC 51119 / DSM 12145 / JCM 21818 / LMG 10337 / NBRC 100064 / NCIMB 13643</strain>
    </source>
</reference>
<evidence type="ECO:0000256" key="2">
    <source>
        <dbReference type="PROSITE-ProRule" id="PRU00335"/>
    </source>
</evidence>
<evidence type="ECO:0000259" key="3">
    <source>
        <dbReference type="PROSITE" id="PS50977"/>
    </source>
</evidence>
<accession>F0SDY1</accession>
<dbReference type="InterPro" id="IPR009057">
    <property type="entry name" value="Homeodomain-like_sf"/>
</dbReference>
<dbReference type="EMBL" id="CP002545">
    <property type="protein sequence ID" value="ADY51877.1"/>
    <property type="molecule type" value="Genomic_DNA"/>
</dbReference>
<dbReference type="Proteomes" id="UP000000310">
    <property type="component" value="Chromosome"/>
</dbReference>
<dbReference type="InterPro" id="IPR036271">
    <property type="entry name" value="Tet_transcr_reg_TetR-rel_C_sf"/>
</dbReference>
<feature type="DNA-binding region" description="H-T-H motif" evidence="2">
    <location>
        <begin position="27"/>
        <end position="46"/>
    </location>
</feature>
<dbReference type="GO" id="GO:0003677">
    <property type="term" value="F:DNA binding"/>
    <property type="evidence" value="ECO:0007669"/>
    <property type="project" value="UniProtKB-UniRule"/>
</dbReference>
<dbReference type="Pfam" id="PF00440">
    <property type="entry name" value="TetR_N"/>
    <property type="match status" value="1"/>
</dbReference>
<dbReference type="InterPro" id="IPR023772">
    <property type="entry name" value="DNA-bd_HTH_TetR-type_CS"/>
</dbReference>
<dbReference type="HOGENOM" id="CLU_069356_1_4_10"/>
<proteinExistence type="predicted"/>
<dbReference type="PROSITE" id="PS01081">
    <property type="entry name" value="HTH_TETR_1"/>
    <property type="match status" value="1"/>
</dbReference>
<dbReference type="InterPro" id="IPR041474">
    <property type="entry name" value="NicS_C"/>
</dbReference>
<dbReference type="AlphaFoldDB" id="F0SDY1"/>
<dbReference type="eggNOG" id="COG1309">
    <property type="taxonomic scope" value="Bacteria"/>
</dbReference>
<dbReference type="InterPro" id="IPR050109">
    <property type="entry name" value="HTH-type_TetR-like_transc_reg"/>
</dbReference>
<gene>
    <name evidence="4" type="ordered locus">Pedsa_1310</name>
</gene>
<sequence length="204" mass="23844">MDINAKQKEILLVAEDLFAKNGFDGTSVRDIAQEAGINVAMINYYFGSKEGLLETLVKERADNHKLDPKEYNFETDPFKRLDRMIEHYIETKIANQHIYQILSTEASVKKRVVNSANFIELRKHNINCLAEIVEYGCQQKAFRYYDPILLHTTMIGTFMNFRMNQSIFEELLKTDPEQDFDQFLREGLTKHLKFTIKAILTHEN</sequence>
<dbReference type="PANTHER" id="PTHR30328">
    <property type="entry name" value="TRANSCRIPTIONAL REPRESSOR"/>
    <property type="match status" value="1"/>
</dbReference>
<dbReference type="PANTHER" id="PTHR30328:SF54">
    <property type="entry name" value="HTH-TYPE TRANSCRIPTIONAL REPRESSOR SCO4008"/>
    <property type="match status" value="1"/>
</dbReference>
<dbReference type="SUPFAM" id="SSF46689">
    <property type="entry name" value="Homeodomain-like"/>
    <property type="match status" value="1"/>
</dbReference>
<keyword evidence="1 2" id="KW-0238">DNA-binding</keyword>
<dbReference type="STRING" id="762903.Pedsa_1310"/>
<dbReference type="Gene3D" id="1.10.357.10">
    <property type="entry name" value="Tetracycline Repressor, domain 2"/>
    <property type="match status" value="1"/>
</dbReference>
<dbReference type="OrthoDB" id="9789566at2"/>
<name>F0SDY1_PSESL</name>
<dbReference type="KEGG" id="psn:Pedsa_1310"/>
<dbReference type="PRINTS" id="PR00455">
    <property type="entry name" value="HTHTETR"/>
</dbReference>
<dbReference type="SUPFAM" id="SSF48498">
    <property type="entry name" value="Tetracyclin repressor-like, C-terminal domain"/>
    <property type="match status" value="1"/>
</dbReference>
<evidence type="ECO:0000256" key="1">
    <source>
        <dbReference type="ARBA" id="ARBA00023125"/>
    </source>
</evidence>
<dbReference type="RefSeq" id="WP_013632376.1">
    <property type="nucleotide sequence ID" value="NC_015177.1"/>
</dbReference>
<reference evidence="5" key="2">
    <citation type="submission" date="2011-02" db="EMBL/GenBank/DDBJ databases">
        <title>The complete genome of Pedobacter saltans DSM 12145.</title>
        <authorList>
            <consortium name="US DOE Joint Genome Institute (JGI-PGF)"/>
            <person name="Lucas S."/>
            <person name="Copeland A."/>
            <person name="Lapidus A."/>
            <person name="Bruce D."/>
            <person name="Goodwin L."/>
            <person name="Pitluck S."/>
            <person name="Kyrpides N."/>
            <person name="Mavromatis K."/>
            <person name="Pagani I."/>
            <person name="Ivanova N."/>
            <person name="Ovchinnikova G."/>
            <person name="Lu M."/>
            <person name="Detter J.C."/>
            <person name="Han C."/>
            <person name="Land M."/>
            <person name="Hauser L."/>
            <person name="Markowitz V."/>
            <person name="Cheng J.-F."/>
            <person name="Hugenholtz P."/>
            <person name="Woyke T."/>
            <person name="Wu D."/>
            <person name="Tindall B."/>
            <person name="Pomrenke H.G."/>
            <person name="Brambilla E."/>
            <person name="Klenk H.-P."/>
            <person name="Eisen J.A."/>
        </authorList>
    </citation>
    <scope>NUCLEOTIDE SEQUENCE [LARGE SCALE GENOMIC DNA]</scope>
    <source>
        <strain evidence="5">ATCC 51119 / DSM 12145 / JCM 21818 / LMG 10337 / NBRC 100064 / NCIMB 13643</strain>
    </source>
</reference>
<evidence type="ECO:0000313" key="4">
    <source>
        <dbReference type="EMBL" id="ADY51877.1"/>
    </source>
</evidence>
<evidence type="ECO:0000313" key="5">
    <source>
        <dbReference type="Proteomes" id="UP000000310"/>
    </source>
</evidence>
<keyword evidence="5" id="KW-1185">Reference proteome</keyword>
<dbReference type="InterPro" id="IPR001647">
    <property type="entry name" value="HTH_TetR"/>
</dbReference>
<feature type="domain" description="HTH tetR-type" evidence="3">
    <location>
        <begin position="4"/>
        <end position="64"/>
    </location>
</feature>
<organism evidence="4 5">
    <name type="scientific">Pseudopedobacter saltans (strain ATCC 51119 / DSM 12145 / JCM 21818 / CCUG 39354 / LMG 10337 / NBRC 100064 / NCIMB 13643)</name>
    <name type="common">Pedobacter saltans</name>
    <dbReference type="NCBI Taxonomy" id="762903"/>
    <lineage>
        <taxon>Bacteria</taxon>
        <taxon>Pseudomonadati</taxon>
        <taxon>Bacteroidota</taxon>
        <taxon>Sphingobacteriia</taxon>
        <taxon>Sphingobacteriales</taxon>
        <taxon>Sphingobacteriaceae</taxon>
        <taxon>Pseudopedobacter</taxon>
    </lineage>
</organism>
<dbReference type="Pfam" id="PF17938">
    <property type="entry name" value="TetR_C_29"/>
    <property type="match status" value="1"/>
</dbReference>
<dbReference type="PROSITE" id="PS50977">
    <property type="entry name" value="HTH_TETR_2"/>
    <property type="match status" value="1"/>
</dbReference>
<protein>
    <submittedName>
        <fullName evidence="4">Transcriptional regulator, TetR family</fullName>
    </submittedName>
</protein>